<evidence type="ECO:0000259" key="4">
    <source>
        <dbReference type="Pfam" id="PF13458"/>
    </source>
</evidence>
<dbReference type="AlphaFoldDB" id="A0A315Z868"/>
<dbReference type="SUPFAM" id="SSF48452">
    <property type="entry name" value="TPR-like"/>
    <property type="match status" value="1"/>
</dbReference>
<protein>
    <submittedName>
        <fullName evidence="5">ABC-type branched-subunit amino acid transport system substrate-binding protein</fullName>
    </submittedName>
</protein>
<reference evidence="5 6" key="1">
    <citation type="submission" date="2018-03" db="EMBL/GenBank/DDBJ databases">
        <title>Genomic Encyclopedia of Archaeal and Bacterial Type Strains, Phase II (KMG-II): from individual species to whole genera.</title>
        <authorList>
            <person name="Goeker M."/>
        </authorList>
    </citation>
    <scope>NUCLEOTIDE SEQUENCE [LARGE SCALE GENOMIC DNA]</scope>
    <source>
        <strain evidence="5 6">DSM 28229</strain>
    </source>
</reference>
<evidence type="ECO:0000256" key="1">
    <source>
        <dbReference type="ARBA" id="ARBA00010062"/>
    </source>
</evidence>
<dbReference type="PANTHER" id="PTHR30483">
    <property type="entry name" value="LEUCINE-SPECIFIC-BINDING PROTEIN"/>
    <property type="match status" value="1"/>
</dbReference>
<evidence type="ECO:0000313" key="6">
    <source>
        <dbReference type="Proteomes" id="UP000245535"/>
    </source>
</evidence>
<accession>A0A315Z868</accession>
<feature type="chain" id="PRO_5016322939" evidence="3">
    <location>
        <begin position="19"/>
        <end position="605"/>
    </location>
</feature>
<dbReference type="OrthoDB" id="1490998at2"/>
<dbReference type="SUPFAM" id="SSF53822">
    <property type="entry name" value="Periplasmic binding protein-like I"/>
    <property type="match status" value="1"/>
</dbReference>
<feature type="domain" description="Leucine-binding protein" evidence="4">
    <location>
        <begin position="240"/>
        <end position="379"/>
    </location>
</feature>
<dbReference type="Proteomes" id="UP000245535">
    <property type="component" value="Unassembled WGS sequence"/>
</dbReference>
<sequence>MRIFLFVLFGLLAFGGQAQSLKQQKEQFLYAQDLVKSEKYEQAKVVLKPIKNAGALAPYASYLFAFSDYKLDNLSAAEQELKALSQRSPNWSDMDEANFLRANILMEQGKTDLAFAVFDRIKSGSFRTDVYASKVPYLADLDEDHLKSLHERYPEDKAVGQILLAKIASKPSYQIDQALFNELNDSFGGDDKNIYRELINKKSVKKDSYNVAALLPFFSSNTDPNSFSNKREFVYKIYEGMNIAAEWLKAEGVDINLLAFDTQRDVRKVEDLVSQKSFENIDMIVGPLYGDIVPVVKEYSEQAEKVMVNPISTSNVLTDSSNYSYLLFSDPDTQAKSLVNYLQSKGDSSVAYIAYGSDAADKELAYAYKKHAEEAGVEVQMIAKFVDFQDMQKSFDLLNTTYDSAELAEDDQVLESISDLRKRQKGELPELVLAEGQSVVMYDDRPAHVFIAAKKERVASSILSALRSVQANAPIYTTSKWLDFKYLAYDQMEAARVHFLYPEFNDLDGNATVNKFVRDYMAKYNVPPSFHAFAGFETIYYFGKMLNKYGTRFGQEIAMDGVRRGALFPAHAYPDGETDNQYVPIVRFVDGKLEMINSISNFIDN</sequence>
<keyword evidence="6" id="KW-1185">Reference proteome</keyword>
<proteinExistence type="inferred from homology"/>
<dbReference type="CDD" id="cd06268">
    <property type="entry name" value="PBP1_ABC_transporter_LIVBP-like"/>
    <property type="match status" value="1"/>
</dbReference>
<evidence type="ECO:0000313" key="5">
    <source>
        <dbReference type="EMBL" id="PWJ40858.1"/>
    </source>
</evidence>
<dbReference type="InterPro" id="IPR028081">
    <property type="entry name" value="Leu-bd"/>
</dbReference>
<evidence type="ECO:0000256" key="2">
    <source>
        <dbReference type="ARBA" id="ARBA00022729"/>
    </source>
</evidence>
<keyword evidence="2 3" id="KW-0732">Signal</keyword>
<dbReference type="Gene3D" id="1.25.40.10">
    <property type="entry name" value="Tetratricopeptide repeat domain"/>
    <property type="match status" value="1"/>
</dbReference>
<comment type="caution">
    <text evidence="5">The sequence shown here is derived from an EMBL/GenBank/DDBJ whole genome shotgun (WGS) entry which is preliminary data.</text>
</comment>
<comment type="similarity">
    <text evidence="1">Belongs to the leucine-binding protein family.</text>
</comment>
<dbReference type="RefSeq" id="WP_158281502.1">
    <property type="nucleotide sequence ID" value="NZ_QGDO01000004.1"/>
</dbReference>
<feature type="signal peptide" evidence="3">
    <location>
        <begin position="1"/>
        <end position="18"/>
    </location>
</feature>
<dbReference type="PANTHER" id="PTHR30483:SF6">
    <property type="entry name" value="PERIPLASMIC BINDING PROTEIN OF ABC TRANSPORTER FOR NATURAL AMINO ACIDS"/>
    <property type="match status" value="1"/>
</dbReference>
<dbReference type="InterPro" id="IPR011990">
    <property type="entry name" value="TPR-like_helical_dom_sf"/>
</dbReference>
<gene>
    <name evidence="5" type="ORF">BC781_104118</name>
</gene>
<dbReference type="Gene3D" id="3.40.50.2300">
    <property type="match status" value="3"/>
</dbReference>
<dbReference type="InterPro" id="IPR051010">
    <property type="entry name" value="BCAA_transport"/>
</dbReference>
<dbReference type="EMBL" id="QGDO01000004">
    <property type="protein sequence ID" value="PWJ40858.1"/>
    <property type="molecule type" value="Genomic_DNA"/>
</dbReference>
<organism evidence="5 6">
    <name type="scientific">Sediminitomix flava</name>
    <dbReference type="NCBI Taxonomy" id="379075"/>
    <lineage>
        <taxon>Bacteria</taxon>
        <taxon>Pseudomonadati</taxon>
        <taxon>Bacteroidota</taxon>
        <taxon>Cytophagia</taxon>
        <taxon>Cytophagales</taxon>
        <taxon>Flammeovirgaceae</taxon>
        <taxon>Sediminitomix</taxon>
    </lineage>
</organism>
<dbReference type="Pfam" id="PF13458">
    <property type="entry name" value="Peripla_BP_6"/>
    <property type="match status" value="1"/>
</dbReference>
<name>A0A315Z868_SEDFL</name>
<dbReference type="InterPro" id="IPR028082">
    <property type="entry name" value="Peripla_BP_I"/>
</dbReference>
<evidence type="ECO:0000256" key="3">
    <source>
        <dbReference type="SAM" id="SignalP"/>
    </source>
</evidence>